<dbReference type="STRING" id="50960.LS81_03240"/>
<evidence type="ECO:0000256" key="2">
    <source>
        <dbReference type="ARBA" id="ARBA00022679"/>
    </source>
</evidence>
<keyword evidence="2" id="KW-0808">Transferase</keyword>
<organism evidence="3 4">
    <name type="scientific">Helicobacter trogontum</name>
    <dbReference type="NCBI Taxonomy" id="50960"/>
    <lineage>
        <taxon>Bacteria</taxon>
        <taxon>Pseudomonadati</taxon>
        <taxon>Campylobacterota</taxon>
        <taxon>Epsilonproteobacteria</taxon>
        <taxon>Campylobacterales</taxon>
        <taxon>Helicobacteraceae</taxon>
        <taxon>Helicobacter</taxon>
    </lineage>
</organism>
<dbReference type="GO" id="GO:0035243">
    <property type="term" value="F:protein-arginine omega-N symmetric methyltransferase activity"/>
    <property type="evidence" value="ECO:0007669"/>
    <property type="project" value="TreeGrafter"/>
</dbReference>
<dbReference type="Proteomes" id="UP000029861">
    <property type="component" value="Unassembled WGS sequence"/>
</dbReference>
<evidence type="ECO:0000256" key="1">
    <source>
        <dbReference type="ARBA" id="ARBA00022603"/>
    </source>
</evidence>
<comment type="caution">
    <text evidence="3">The sequence shown here is derived from an EMBL/GenBank/DDBJ whole genome shotgun (WGS) entry which is preliminary data.</text>
</comment>
<dbReference type="InterPro" id="IPR038375">
    <property type="entry name" value="NDUFAF7_sf"/>
</dbReference>
<dbReference type="RefSeq" id="WP_034321911.1">
    <property type="nucleotide sequence ID" value="NZ_FZNF01000052.1"/>
</dbReference>
<sequence>MHISNQTCIPFREVMQDWLYNPKDGYYTQNHVGKSGDFYTSVSVSKFFGGAISRYILKMLDESRLSLPLYIVEIGSNNGDLIADIAEFIKAFSDVVFTQSNFCVIEPLDLLHTQQNATFQTRIAMRFDKQLQIYNDIQELKDLQPNNIFFISNELFDSMPCDILYNDKMLYFDDQRFVWKEPANEICAFREKYSIKSAEISLIWESFIQDLSSLTCKWIFLTFDYGDFFARELNIRMYMQHKVYNLYEEWQNDRLPYFIGKSDITYDVDFSLLSKIFKGNNIELLCNVTQSKFLVEFCEILDIFEGFSAHFNSIQLSKQKASLQGLITPNAMGERFKALCVCNV</sequence>
<dbReference type="Gene3D" id="3.40.50.12710">
    <property type="match status" value="1"/>
</dbReference>
<proteinExistence type="predicted"/>
<name>A0A4U8TBH6_9HELI</name>
<gene>
    <name evidence="3" type="ORF">LS80_007685</name>
</gene>
<dbReference type="EMBL" id="JRPK02000027">
    <property type="protein sequence ID" value="TLD97024.1"/>
    <property type="molecule type" value="Genomic_DNA"/>
</dbReference>
<reference evidence="3 4" key="1">
    <citation type="journal article" date="2014" name="Genome Announc.">
        <title>Draft genome sequences of eight enterohepatic helicobacter species isolated from both laboratory and wild rodents.</title>
        <authorList>
            <person name="Sheh A."/>
            <person name="Shen Z."/>
            <person name="Fox J.G."/>
        </authorList>
    </citation>
    <scope>NUCLEOTIDE SEQUENCE [LARGE SCALE GENOMIC DNA]</scope>
    <source>
        <strain evidence="3 4">ATCC 49310</strain>
    </source>
</reference>
<protein>
    <recommendedName>
        <fullName evidence="5">SAM-dependent methyltransferase</fullName>
    </recommendedName>
</protein>
<keyword evidence="1" id="KW-0489">Methyltransferase</keyword>
<dbReference type="PANTHER" id="PTHR12049:SF7">
    <property type="entry name" value="PROTEIN ARGININE METHYLTRANSFERASE NDUFAF7, MITOCHONDRIAL"/>
    <property type="match status" value="1"/>
</dbReference>
<evidence type="ECO:0008006" key="5">
    <source>
        <dbReference type="Google" id="ProtNLM"/>
    </source>
</evidence>
<dbReference type="GO" id="GO:0032259">
    <property type="term" value="P:methylation"/>
    <property type="evidence" value="ECO:0007669"/>
    <property type="project" value="UniProtKB-KW"/>
</dbReference>
<dbReference type="InterPro" id="IPR003788">
    <property type="entry name" value="NDUFAF7"/>
</dbReference>
<evidence type="ECO:0000313" key="4">
    <source>
        <dbReference type="Proteomes" id="UP000029861"/>
    </source>
</evidence>
<accession>A0A4U8TBH6</accession>
<evidence type="ECO:0000313" key="3">
    <source>
        <dbReference type="EMBL" id="TLD97024.1"/>
    </source>
</evidence>
<dbReference type="PANTHER" id="PTHR12049">
    <property type="entry name" value="PROTEIN ARGININE METHYLTRANSFERASE NDUFAF7, MITOCHONDRIAL"/>
    <property type="match status" value="1"/>
</dbReference>
<dbReference type="AlphaFoldDB" id="A0A4U8TBH6"/>
<dbReference type="InterPro" id="IPR029063">
    <property type="entry name" value="SAM-dependent_MTases_sf"/>
</dbReference>
<dbReference type="Pfam" id="PF02636">
    <property type="entry name" value="Methyltransf_28"/>
    <property type="match status" value="1"/>
</dbReference>
<dbReference type="SUPFAM" id="SSF53335">
    <property type="entry name" value="S-adenosyl-L-methionine-dependent methyltransferases"/>
    <property type="match status" value="1"/>
</dbReference>